<accession>A0ABN0TI10</accession>
<dbReference type="Proteomes" id="UP001500967">
    <property type="component" value="Unassembled WGS sequence"/>
</dbReference>
<evidence type="ECO:0000256" key="1">
    <source>
        <dbReference type="SAM" id="Phobius"/>
    </source>
</evidence>
<keyword evidence="1" id="KW-1133">Transmembrane helix</keyword>
<feature type="transmembrane region" description="Helical" evidence="1">
    <location>
        <begin position="80"/>
        <end position="99"/>
    </location>
</feature>
<sequence>MPPPRTYLAPFGRSRTQWSADILDSVSSRRRSVQGVAVNGRFGALIIALGWVLICCAAPVAGAVTTVAVGESIGDDSVGAVAGGLSTMPLLAVGVLLAVRGRRRRWMRRRLRTPAPTSVSDLPAGPFVLYLRSFGSDDAAARPNAAPVSTLWVRGRTEEEELARVFERAGRVVAVARPGEDVPHVGAYRYAIADADWQFEVRRLMSAARLVVLALGSTAGLRWELERAFESLPPERLVLLIPGGEPTYEEFRRTAPGPARTAYPRYPTGKSITSSWVKSVVRFDPDWSPQVQRIDTKYLVGVNSAPIESTVGYAVGPVLHRIGAPAAAFGLTVVPRRRWAVPRRVVPVLQVALFTVLVVGSVVVLGAVLTLG</sequence>
<organism evidence="2 3">
    <name type="scientific">Cryptosporangium japonicum</name>
    <dbReference type="NCBI Taxonomy" id="80872"/>
    <lineage>
        <taxon>Bacteria</taxon>
        <taxon>Bacillati</taxon>
        <taxon>Actinomycetota</taxon>
        <taxon>Actinomycetes</taxon>
        <taxon>Cryptosporangiales</taxon>
        <taxon>Cryptosporangiaceae</taxon>
        <taxon>Cryptosporangium</taxon>
    </lineage>
</organism>
<keyword evidence="3" id="KW-1185">Reference proteome</keyword>
<protein>
    <submittedName>
        <fullName evidence="2">Uncharacterized protein</fullName>
    </submittedName>
</protein>
<dbReference type="EMBL" id="BAAAGX010000003">
    <property type="protein sequence ID" value="GAA0222137.1"/>
    <property type="molecule type" value="Genomic_DNA"/>
</dbReference>
<keyword evidence="1" id="KW-0812">Transmembrane</keyword>
<feature type="transmembrane region" description="Helical" evidence="1">
    <location>
        <begin position="345"/>
        <end position="369"/>
    </location>
</feature>
<keyword evidence="1" id="KW-0472">Membrane</keyword>
<comment type="caution">
    <text evidence="2">The sequence shown here is derived from an EMBL/GenBank/DDBJ whole genome shotgun (WGS) entry which is preliminary data.</text>
</comment>
<reference evidence="2 3" key="1">
    <citation type="journal article" date="2019" name="Int. J. Syst. Evol. Microbiol.">
        <title>The Global Catalogue of Microorganisms (GCM) 10K type strain sequencing project: providing services to taxonomists for standard genome sequencing and annotation.</title>
        <authorList>
            <consortium name="The Broad Institute Genomics Platform"/>
            <consortium name="The Broad Institute Genome Sequencing Center for Infectious Disease"/>
            <person name="Wu L."/>
            <person name="Ma J."/>
        </authorList>
    </citation>
    <scope>NUCLEOTIDE SEQUENCE [LARGE SCALE GENOMIC DNA]</scope>
    <source>
        <strain evidence="2 3">JCM 10425</strain>
    </source>
</reference>
<name>A0ABN0TI10_9ACTN</name>
<evidence type="ECO:0000313" key="3">
    <source>
        <dbReference type="Proteomes" id="UP001500967"/>
    </source>
</evidence>
<proteinExistence type="predicted"/>
<feature type="transmembrane region" description="Helical" evidence="1">
    <location>
        <begin position="38"/>
        <end position="60"/>
    </location>
</feature>
<evidence type="ECO:0000313" key="2">
    <source>
        <dbReference type="EMBL" id="GAA0222137.1"/>
    </source>
</evidence>
<gene>
    <name evidence="2" type="ORF">GCM10009539_04150</name>
</gene>